<dbReference type="AlphaFoldDB" id="A0A378Y592"/>
<accession>A0A378Y592</accession>
<reference evidence="1 2" key="1">
    <citation type="submission" date="2018-06" db="EMBL/GenBank/DDBJ databases">
        <authorList>
            <consortium name="Pathogen Informatics"/>
            <person name="Doyle S."/>
        </authorList>
    </citation>
    <scope>NUCLEOTIDE SEQUENCE [LARGE SCALE GENOMIC DNA]</scope>
    <source>
        <strain evidence="1 2">NCTC10343</strain>
    </source>
</reference>
<sequence length="65" mass="7588">MPLSILSPFCVYRRENSNLHGFQLDTELNLDNTLFDEGKKALFVDFYPQGNLSMYFGIEQRDQLP</sequence>
<proteinExistence type="predicted"/>
<protein>
    <submittedName>
        <fullName evidence="1">Uncharacterized protein</fullName>
    </submittedName>
</protein>
<name>A0A378Y592_PAEPO</name>
<organism evidence="1 2">
    <name type="scientific">Paenibacillus polymyxa</name>
    <name type="common">Bacillus polymyxa</name>
    <dbReference type="NCBI Taxonomy" id="1406"/>
    <lineage>
        <taxon>Bacteria</taxon>
        <taxon>Bacillati</taxon>
        <taxon>Bacillota</taxon>
        <taxon>Bacilli</taxon>
        <taxon>Bacillales</taxon>
        <taxon>Paenibacillaceae</taxon>
        <taxon>Paenibacillus</taxon>
    </lineage>
</organism>
<evidence type="ECO:0000313" key="1">
    <source>
        <dbReference type="EMBL" id="SUA71720.1"/>
    </source>
</evidence>
<evidence type="ECO:0000313" key="2">
    <source>
        <dbReference type="Proteomes" id="UP000254400"/>
    </source>
</evidence>
<gene>
    <name evidence="1" type="ORF">NCTC10343_04630</name>
</gene>
<dbReference type="EMBL" id="UGSC01000001">
    <property type="protein sequence ID" value="SUA71720.1"/>
    <property type="molecule type" value="Genomic_DNA"/>
</dbReference>
<dbReference type="Proteomes" id="UP000254400">
    <property type="component" value="Unassembled WGS sequence"/>
</dbReference>